<reference evidence="4" key="1">
    <citation type="journal article" date="2019" name="Int. J. Syst. Evol. Microbiol.">
        <title>The Global Catalogue of Microorganisms (GCM) 10K type strain sequencing project: providing services to taxonomists for standard genome sequencing and annotation.</title>
        <authorList>
            <consortium name="The Broad Institute Genomics Platform"/>
            <consortium name="The Broad Institute Genome Sequencing Center for Infectious Disease"/>
            <person name="Wu L."/>
            <person name="Ma J."/>
        </authorList>
    </citation>
    <scope>NUCLEOTIDE SEQUENCE [LARGE SCALE GENOMIC DNA]</scope>
    <source>
        <strain evidence="4">JCM 13249</strain>
    </source>
</reference>
<dbReference type="EMBL" id="BAAALS010000019">
    <property type="protein sequence ID" value="GAA1763427.1"/>
    <property type="molecule type" value="Genomic_DNA"/>
</dbReference>
<gene>
    <name evidence="3" type="ORF">GCM10009681_38090</name>
</gene>
<feature type="compositionally biased region" description="Basic and acidic residues" evidence="1">
    <location>
        <begin position="93"/>
        <end position="104"/>
    </location>
</feature>
<evidence type="ECO:0000256" key="2">
    <source>
        <dbReference type="SAM" id="Phobius"/>
    </source>
</evidence>
<proteinExistence type="predicted"/>
<keyword evidence="4" id="KW-1185">Reference proteome</keyword>
<keyword evidence="2" id="KW-1133">Transmembrane helix</keyword>
<sequence length="221" mass="24577">MSIRSFARHNGLSLAMFGAFLVFVVLQAIFGWHVRNEELLQAGQPADGFWHYLGTGHFGEALFENWESEFLQMGSYVLLTAYLVQRGSAESKPVDQKDRAEDYPQHATSGSPRWSRTHGAAQVIYRNSLSIVLLAFFLMSFLAHLLAGTSEYNEQQALQTGAAPVTPLDFLGTSEFWFQSMQNWQSEFLAVGVLVVLSVFLRQHGSPESKAVTATHGQTGE</sequence>
<dbReference type="InterPro" id="IPR046657">
    <property type="entry name" value="DUF6766"/>
</dbReference>
<feature type="region of interest" description="Disordered" evidence="1">
    <location>
        <begin position="93"/>
        <end position="114"/>
    </location>
</feature>
<keyword evidence="2" id="KW-0472">Membrane</keyword>
<dbReference type="Pfam" id="PF20554">
    <property type="entry name" value="DUF6766"/>
    <property type="match status" value="1"/>
</dbReference>
<feature type="transmembrane region" description="Helical" evidence="2">
    <location>
        <begin position="184"/>
        <end position="201"/>
    </location>
</feature>
<evidence type="ECO:0008006" key="5">
    <source>
        <dbReference type="Google" id="ProtNLM"/>
    </source>
</evidence>
<protein>
    <recommendedName>
        <fullName evidence="5">Transmembrane protein</fullName>
    </recommendedName>
</protein>
<evidence type="ECO:0000256" key="1">
    <source>
        <dbReference type="SAM" id="MobiDB-lite"/>
    </source>
</evidence>
<keyword evidence="2" id="KW-0812">Transmembrane</keyword>
<evidence type="ECO:0000313" key="4">
    <source>
        <dbReference type="Proteomes" id="UP001500655"/>
    </source>
</evidence>
<dbReference type="Proteomes" id="UP001500655">
    <property type="component" value="Unassembled WGS sequence"/>
</dbReference>
<feature type="transmembrane region" description="Helical" evidence="2">
    <location>
        <begin position="123"/>
        <end position="147"/>
    </location>
</feature>
<accession>A0ABP4WYB8</accession>
<dbReference type="RefSeq" id="WP_344083515.1">
    <property type="nucleotide sequence ID" value="NZ_BAAALS010000019.1"/>
</dbReference>
<comment type="caution">
    <text evidence="3">The sequence shown here is derived from an EMBL/GenBank/DDBJ whole genome shotgun (WGS) entry which is preliminary data.</text>
</comment>
<feature type="transmembrane region" description="Helical" evidence="2">
    <location>
        <begin position="12"/>
        <end position="32"/>
    </location>
</feature>
<evidence type="ECO:0000313" key="3">
    <source>
        <dbReference type="EMBL" id="GAA1763427.1"/>
    </source>
</evidence>
<name>A0ABP4WYB8_9ACTN</name>
<organism evidence="3 4">
    <name type="scientific">Luedemannella helvata</name>
    <dbReference type="NCBI Taxonomy" id="349315"/>
    <lineage>
        <taxon>Bacteria</taxon>
        <taxon>Bacillati</taxon>
        <taxon>Actinomycetota</taxon>
        <taxon>Actinomycetes</taxon>
        <taxon>Micromonosporales</taxon>
        <taxon>Micromonosporaceae</taxon>
        <taxon>Luedemannella</taxon>
    </lineage>
</organism>